<reference evidence="1 2" key="1">
    <citation type="submission" date="2012-10" db="EMBL/GenBank/DDBJ databases">
        <authorList>
            <person name="Harkins D.M."/>
            <person name="Durkin A.S."/>
            <person name="Brinkac L.M."/>
            <person name="Selengut J.D."/>
            <person name="Sanka R."/>
            <person name="DePew J."/>
            <person name="Purushe J."/>
            <person name="Peacock S.J."/>
            <person name="Thaipadungpanit J."/>
            <person name="Wuthiekanun V.W."/>
            <person name="Day N.P."/>
            <person name="Vinetz J.M."/>
            <person name="Sutton G.G."/>
            <person name="Nelson W.C."/>
            <person name="Fouts D.E."/>
        </authorList>
    </citation>
    <scope>NUCLEOTIDE SEQUENCE [LARGE SCALE GENOMIC DNA]</scope>
    <source>
        <strain evidence="1 2">H1</strain>
    </source>
</reference>
<accession>A0A0E2B2Y9</accession>
<dbReference type="AlphaFoldDB" id="A0A0E2B2Y9"/>
<evidence type="ECO:0000313" key="2">
    <source>
        <dbReference type="Proteomes" id="UP000006253"/>
    </source>
</evidence>
<dbReference type="EMBL" id="AHMY02000040">
    <property type="protein sequence ID" value="EKO15637.1"/>
    <property type="molecule type" value="Genomic_DNA"/>
</dbReference>
<evidence type="ECO:0000313" key="1">
    <source>
        <dbReference type="EMBL" id="EKO15637.1"/>
    </source>
</evidence>
<proteinExistence type="predicted"/>
<name>A0A0E2B2Y9_9LEPT</name>
<comment type="caution">
    <text evidence="1">The sequence shown here is derived from an EMBL/GenBank/DDBJ whole genome shotgun (WGS) entry which is preliminary data.</text>
</comment>
<gene>
    <name evidence="1" type="ORF">LEP1GSC081_3328</name>
</gene>
<dbReference type="Proteomes" id="UP000006253">
    <property type="component" value="Unassembled WGS sequence"/>
</dbReference>
<protein>
    <submittedName>
        <fullName evidence="1">Uncharacterized protein</fullName>
    </submittedName>
</protein>
<sequence length="41" mass="4676">MNAVKKEIIRKSSDLCEFPQVEKLSVKALICVSSHKLKNYP</sequence>
<organism evidence="1 2">
    <name type="scientific">Leptospira kirschneri str. H1</name>
    <dbReference type="NCBI Taxonomy" id="1049966"/>
    <lineage>
        <taxon>Bacteria</taxon>
        <taxon>Pseudomonadati</taxon>
        <taxon>Spirochaetota</taxon>
        <taxon>Spirochaetia</taxon>
        <taxon>Leptospirales</taxon>
        <taxon>Leptospiraceae</taxon>
        <taxon>Leptospira</taxon>
    </lineage>
</organism>